<evidence type="ECO:0000256" key="2">
    <source>
        <dbReference type="ARBA" id="ARBA00010718"/>
    </source>
</evidence>
<dbReference type="SUPFAM" id="SSF51069">
    <property type="entry name" value="Carbonic anhydrase"/>
    <property type="match status" value="1"/>
</dbReference>
<comment type="similarity">
    <text evidence="2">Belongs to the alpha-carbonic anhydrase family.</text>
</comment>
<dbReference type="PANTHER" id="PTHR18952:SF208">
    <property type="entry name" value="CARBONIC ANHYDRASE XA-RELATED"/>
    <property type="match status" value="1"/>
</dbReference>
<gene>
    <name evidence="4" type="ORF">CGI_10011324</name>
</gene>
<evidence type="ECO:0000256" key="1">
    <source>
        <dbReference type="ARBA" id="ARBA00004613"/>
    </source>
</evidence>
<dbReference type="GO" id="GO:0006730">
    <property type="term" value="P:one-carbon metabolic process"/>
    <property type="evidence" value="ECO:0007669"/>
    <property type="project" value="TreeGrafter"/>
</dbReference>
<dbReference type="SMART" id="SM01057">
    <property type="entry name" value="Carb_anhydrase"/>
    <property type="match status" value="1"/>
</dbReference>
<proteinExistence type="inferred from homology"/>
<dbReference type="GO" id="GO:0004089">
    <property type="term" value="F:carbonate dehydratase activity"/>
    <property type="evidence" value="ECO:0007669"/>
    <property type="project" value="InterPro"/>
</dbReference>
<dbReference type="Pfam" id="PF00194">
    <property type="entry name" value="Carb_anhydrase"/>
    <property type="match status" value="1"/>
</dbReference>
<dbReference type="GO" id="GO:0005576">
    <property type="term" value="C:extracellular region"/>
    <property type="evidence" value="ECO:0007669"/>
    <property type="project" value="UniProtKB-SubCell"/>
</dbReference>
<dbReference type="InterPro" id="IPR036398">
    <property type="entry name" value="CA_dom_sf"/>
</dbReference>
<name>K1PBA5_MAGGI</name>
<protein>
    <submittedName>
        <fullName evidence="4">Carbonic anhydrase 7</fullName>
    </submittedName>
</protein>
<comment type="subcellular location">
    <subcellularLocation>
        <location evidence="1">Secreted</location>
    </subcellularLocation>
</comment>
<dbReference type="GO" id="GO:0008270">
    <property type="term" value="F:zinc ion binding"/>
    <property type="evidence" value="ECO:0007669"/>
    <property type="project" value="InterPro"/>
</dbReference>
<organism evidence="4">
    <name type="scientific">Magallana gigas</name>
    <name type="common">Pacific oyster</name>
    <name type="synonym">Crassostrea gigas</name>
    <dbReference type="NCBI Taxonomy" id="29159"/>
    <lineage>
        <taxon>Eukaryota</taxon>
        <taxon>Metazoa</taxon>
        <taxon>Spiralia</taxon>
        <taxon>Lophotrochozoa</taxon>
        <taxon>Mollusca</taxon>
        <taxon>Bivalvia</taxon>
        <taxon>Autobranchia</taxon>
        <taxon>Pteriomorphia</taxon>
        <taxon>Ostreida</taxon>
        <taxon>Ostreoidea</taxon>
        <taxon>Ostreidae</taxon>
        <taxon>Magallana</taxon>
    </lineage>
</organism>
<dbReference type="PROSITE" id="PS51144">
    <property type="entry name" value="ALPHA_CA_2"/>
    <property type="match status" value="1"/>
</dbReference>
<evidence type="ECO:0000313" key="4">
    <source>
        <dbReference type="EMBL" id="EKC18733.1"/>
    </source>
</evidence>
<dbReference type="EMBL" id="JH817206">
    <property type="protein sequence ID" value="EKC18733.1"/>
    <property type="molecule type" value="Genomic_DNA"/>
</dbReference>
<dbReference type="InterPro" id="IPR023561">
    <property type="entry name" value="Carbonic_anhydrase_a-class"/>
</dbReference>
<dbReference type="HOGENOM" id="CLU_039326_2_1_1"/>
<reference evidence="4" key="1">
    <citation type="journal article" date="2012" name="Nature">
        <title>The oyster genome reveals stress adaptation and complexity of shell formation.</title>
        <authorList>
            <person name="Zhang G."/>
            <person name="Fang X."/>
            <person name="Guo X."/>
            <person name="Li L."/>
            <person name="Luo R."/>
            <person name="Xu F."/>
            <person name="Yang P."/>
            <person name="Zhang L."/>
            <person name="Wang X."/>
            <person name="Qi H."/>
            <person name="Xiong Z."/>
            <person name="Que H."/>
            <person name="Xie Y."/>
            <person name="Holland P.W."/>
            <person name="Paps J."/>
            <person name="Zhu Y."/>
            <person name="Wu F."/>
            <person name="Chen Y."/>
            <person name="Wang J."/>
            <person name="Peng C."/>
            <person name="Meng J."/>
            <person name="Yang L."/>
            <person name="Liu J."/>
            <person name="Wen B."/>
            <person name="Zhang N."/>
            <person name="Huang Z."/>
            <person name="Zhu Q."/>
            <person name="Feng Y."/>
            <person name="Mount A."/>
            <person name="Hedgecock D."/>
            <person name="Xu Z."/>
            <person name="Liu Y."/>
            <person name="Domazet-Loso T."/>
            <person name="Du Y."/>
            <person name="Sun X."/>
            <person name="Zhang S."/>
            <person name="Liu B."/>
            <person name="Cheng P."/>
            <person name="Jiang X."/>
            <person name="Li J."/>
            <person name="Fan D."/>
            <person name="Wang W."/>
            <person name="Fu W."/>
            <person name="Wang T."/>
            <person name="Wang B."/>
            <person name="Zhang J."/>
            <person name="Peng Z."/>
            <person name="Li Y."/>
            <person name="Li N."/>
            <person name="Wang J."/>
            <person name="Chen M."/>
            <person name="He Y."/>
            <person name="Tan F."/>
            <person name="Song X."/>
            <person name="Zheng Q."/>
            <person name="Huang R."/>
            <person name="Yang H."/>
            <person name="Du X."/>
            <person name="Chen L."/>
            <person name="Yang M."/>
            <person name="Gaffney P.M."/>
            <person name="Wang S."/>
            <person name="Luo L."/>
            <person name="She Z."/>
            <person name="Ming Y."/>
            <person name="Huang W."/>
            <person name="Zhang S."/>
            <person name="Huang B."/>
            <person name="Zhang Y."/>
            <person name="Qu T."/>
            <person name="Ni P."/>
            <person name="Miao G."/>
            <person name="Wang J."/>
            <person name="Wang Q."/>
            <person name="Steinberg C.E."/>
            <person name="Wang H."/>
            <person name="Li N."/>
            <person name="Qian L."/>
            <person name="Zhang G."/>
            <person name="Li Y."/>
            <person name="Yang H."/>
            <person name="Liu X."/>
            <person name="Wang J."/>
            <person name="Yin Y."/>
            <person name="Wang J."/>
        </authorList>
    </citation>
    <scope>NUCLEOTIDE SEQUENCE [LARGE SCALE GENOMIC DNA]</scope>
    <source>
        <strain evidence="4">05x7-T-G4-1.051#20</strain>
    </source>
</reference>
<evidence type="ECO:0000256" key="3">
    <source>
        <dbReference type="ARBA" id="ARBA00022525"/>
    </source>
</evidence>
<keyword evidence="3" id="KW-0964">Secreted</keyword>
<dbReference type="PANTHER" id="PTHR18952">
    <property type="entry name" value="CARBONIC ANHYDRASE"/>
    <property type="match status" value="1"/>
</dbReference>
<dbReference type="InterPro" id="IPR001148">
    <property type="entry name" value="CA_dom"/>
</dbReference>
<dbReference type="CDD" id="cd00326">
    <property type="entry name" value="alpha_CA"/>
    <property type="match status" value="1"/>
</dbReference>
<dbReference type="AlphaFoldDB" id="K1PBA5"/>
<dbReference type="InParanoid" id="K1PBA5"/>
<sequence length="247" mass="28810">METLLRIVIYTFTFVLVDCRRHHEFSYGGDQYGPTKWGVTWRECKGENQSPVDLQHCKCIKKRFRLKFNNHGEQCNGYLINNGHAPTFVVRKCDKRKFITGIPFFSNVDYQLAQWHFHFGDKHDLGTEHAINGKRFSAELHMVHFNTKYGTITDAIDKEDGIAVVAILFKESPSARLSSIDQYFRKYGYHVYHPGHAVKSKFNPVTCIPRNPHLFYYRGSLTTPGCYESVHWLIFRKVQKISPRTKS</sequence>
<dbReference type="Gene3D" id="3.10.200.10">
    <property type="entry name" value="Alpha carbonic anhydrase"/>
    <property type="match status" value="1"/>
</dbReference>
<accession>K1PBA5</accession>